<reference evidence="1 2" key="1">
    <citation type="submission" date="2015-09" db="EMBL/GenBank/DDBJ databases">
        <title>Draft genome sequence of Alicyclobacillus ferrooxydans DSM 22381.</title>
        <authorList>
            <person name="Hemp J."/>
        </authorList>
    </citation>
    <scope>NUCLEOTIDE SEQUENCE [LARGE SCALE GENOMIC DNA]</scope>
    <source>
        <strain evidence="1 2">TC-34</strain>
    </source>
</reference>
<dbReference type="RefSeq" id="WP_054969299.1">
    <property type="nucleotide sequence ID" value="NZ_LJCO01000047.1"/>
</dbReference>
<gene>
    <name evidence="1" type="ORF">AN477_11470</name>
</gene>
<dbReference type="OrthoDB" id="2353288at2"/>
<comment type="caution">
    <text evidence="1">The sequence shown here is derived from an EMBL/GenBank/DDBJ whole genome shotgun (WGS) entry which is preliminary data.</text>
</comment>
<sequence length="107" mass="12267">MALYSTMTADQLQREMDKLRDQGEAAFNTENWSEYEVLMKKWYLAKSYLIENEFIPTIGQTYHLTEEKDTITVTKLEGIMAWGYRGSNGIEFAVPIAMLTKSPNATS</sequence>
<name>A0A0P9EKH2_9BACL</name>
<dbReference type="Gene3D" id="2.30.30.340">
    <property type="entry name" value="Hypothetical protein YfhH like domains"/>
    <property type="match status" value="1"/>
</dbReference>
<accession>A0A0P9EKH2</accession>
<dbReference type="AlphaFoldDB" id="A0A0P9EKH2"/>
<keyword evidence="2" id="KW-1185">Reference proteome</keyword>
<evidence type="ECO:0000313" key="1">
    <source>
        <dbReference type="EMBL" id="KPV43616.1"/>
    </source>
</evidence>
<evidence type="ECO:0000313" key="2">
    <source>
        <dbReference type="Proteomes" id="UP000050482"/>
    </source>
</evidence>
<proteinExistence type="predicted"/>
<dbReference type="STRING" id="471514.AN477_11470"/>
<dbReference type="Proteomes" id="UP000050482">
    <property type="component" value="Unassembled WGS sequence"/>
</dbReference>
<dbReference type="Pfam" id="PF08838">
    <property type="entry name" value="DUF1811"/>
    <property type="match status" value="1"/>
</dbReference>
<organism evidence="1 2">
    <name type="scientific">Alicyclobacillus ferrooxydans</name>
    <dbReference type="NCBI Taxonomy" id="471514"/>
    <lineage>
        <taxon>Bacteria</taxon>
        <taxon>Bacillati</taxon>
        <taxon>Bacillota</taxon>
        <taxon>Bacilli</taxon>
        <taxon>Bacillales</taxon>
        <taxon>Alicyclobacillaceae</taxon>
        <taxon>Alicyclobacillus</taxon>
    </lineage>
</organism>
<dbReference type="EMBL" id="LJCO01000047">
    <property type="protein sequence ID" value="KPV43616.1"/>
    <property type="molecule type" value="Genomic_DNA"/>
</dbReference>
<dbReference type="InterPro" id="IPR014938">
    <property type="entry name" value="YfhH-like"/>
</dbReference>
<dbReference type="SUPFAM" id="SSF101697">
    <property type="entry name" value="Hypothetical protein YfhH"/>
    <property type="match status" value="1"/>
</dbReference>
<dbReference type="InterPro" id="IPR036289">
    <property type="entry name" value="YfhH"/>
</dbReference>
<dbReference type="PATRIC" id="fig|471514.4.peg.2644"/>
<dbReference type="Gene3D" id="1.10.287.880">
    <property type="entry name" value="Hypothetical protein YfhH domain"/>
    <property type="match status" value="1"/>
</dbReference>
<protein>
    <submittedName>
        <fullName evidence="1">Uncharacterized protein</fullName>
    </submittedName>
</protein>